<dbReference type="eggNOG" id="COG0076">
    <property type="taxonomic scope" value="Bacteria"/>
</dbReference>
<dbReference type="Proteomes" id="UP000029227">
    <property type="component" value="Unassembled WGS sequence"/>
</dbReference>
<gene>
    <name evidence="1" type="ORF">JCM19237_2059</name>
</gene>
<dbReference type="STRING" id="754436.JCM19237_2059"/>
<reference evidence="1 2" key="1">
    <citation type="journal article" date="2014" name="Genome Announc.">
        <title>Draft Genome Sequences of Two Vibrionaceae Species, Vibrio ponticus C121 and Photobacterium aphoticum C119, Isolated as Coral Reef Microbiota.</title>
        <authorList>
            <person name="Al-saari N."/>
            <person name="Meirelles P.M."/>
            <person name="Mino S."/>
            <person name="Suda W."/>
            <person name="Oshima K."/>
            <person name="Hattori M."/>
            <person name="Ohkuma M."/>
            <person name="Thompson F.L."/>
            <person name="Gomez-Gil B."/>
            <person name="Sawabe T."/>
            <person name="Sawabe T."/>
        </authorList>
    </citation>
    <scope>NUCLEOTIDE SEQUENCE [LARGE SCALE GENOMIC DNA]</scope>
    <source>
        <strain evidence="1 2">JCM 19237</strain>
    </source>
</reference>
<accession>A0A090QNT0</accession>
<keyword evidence="1" id="KW-0456">Lyase</keyword>
<organism evidence="1 2">
    <name type="scientific">Photobacterium aphoticum</name>
    <dbReference type="NCBI Taxonomy" id="754436"/>
    <lineage>
        <taxon>Bacteria</taxon>
        <taxon>Pseudomonadati</taxon>
        <taxon>Pseudomonadota</taxon>
        <taxon>Gammaproteobacteria</taxon>
        <taxon>Vibrionales</taxon>
        <taxon>Vibrionaceae</taxon>
        <taxon>Photobacterium</taxon>
    </lineage>
</organism>
<dbReference type="GO" id="GO:0004058">
    <property type="term" value="F:aromatic-L-amino-acid decarboxylase activity"/>
    <property type="evidence" value="ECO:0007669"/>
    <property type="project" value="UniProtKB-EC"/>
</dbReference>
<comment type="caution">
    <text evidence="1">The sequence shown here is derived from an EMBL/GenBank/DDBJ whole genome shotgun (WGS) entry which is preliminary data.</text>
</comment>
<evidence type="ECO:0000313" key="1">
    <source>
        <dbReference type="EMBL" id="GAL03908.1"/>
    </source>
</evidence>
<evidence type="ECO:0000313" key="2">
    <source>
        <dbReference type="Proteomes" id="UP000029227"/>
    </source>
</evidence>
<dbReference type="EC" id="4.1.1.28" evidence="1"/>
<dbReference type="EMBL" id="BBMN01000003">
    <property type="protein sequence ID" value="GAL03908.1"/>
    <property type="molecule type" value="Genomic_DNA"/>
</dbReference>
<proteinExistence type="predicted"/>
<protein>
    <submittedName>
        <fullName evidence="1">Aromatic-L-amino-acid decarboxylase</fullName>
        <ecNumber evidence="1">4.1.1.28</ecNumber>
    </submittedName>
</protein>
<name>A0A090QNT0_9GAMM</name>
<sequence length="69" mass="7477">MGHAFNQYQSALQRSCEHAVSYIESLPERKIDQVATSEQLRHALGGPLPLEGSDPAAVIDEMVKNVDAG</sequence>
<dbReference type="AlphaFoldDB" id="A0A090QNT0"/>